<protein>
    <submittedName>
        <fullName evidence="10">H(+)/Cl(-) exchange transporter ClcA</fullName>
    </submittedName>
</protein>
<keyword evidence="3 8" id="KW-0812">Transmembrane</keyword>
<dbReference type="Proteomes" id="UP000216052">
    <property type="component" value="Chromosome"/>
</dbReference>
<dbReference type="PRINTS" id="PR00762">
    <property type="entry name" value="CLCHANNEL"/>
</dbReference>
<dbReference type="InterPro" id="IPR001807">
    <property type="entry name" value="ClC"/>
</dbReference>
<feature type="transmembrane region" description="Helical" evidence="8">
    <location>
        <begin position="399"/>
        <end position="417"/>
    </location>
</feature>
<dbReference type="Pfam" id="PF02080">
    <property type="entry name" value="TrkA_C"/>
    <property type="match status" value="1"/>
</dbReference>
<organism evidence="10 11">
    <name type="scientific">Sporomusa acidovorans (strain ATCC 49682 / DSM 3132 / Mol)</name>
    <dbReference type="NCBI Taxonomy" id="1123286"/>
    <lineage>
        <taxon>Bacteria</taxon>
        <taxon>Bacillati</taxon>
        <taxon>Bacillota</taxon>
        <taxon>Negativicutes</taxon>
        <taxon>Selenomonadales</taxon>
        <taxon>Sporomusaceae</taxon>
        <taxon>Sporomusa</taxon>
    </lineage>
</organism>
<dbReference type="InterPro" id="IPR014743">
    <property type="entry name" value="Cl-channel_core"/>
</dbReference>
<keyword evidence="6 8" id="KW-0472">Membrane</keyword>
<feature type="transmembrane region" description="Helical" evidence="8">
    <location>
        <begin position="337"/>
        <end position="360"/>
    </location>
</feature>
<dbReference type="PROSITE" id="PS51202">
    <property type="entry name" value="RCK_C"/>
    <property type="match status" value="1"/>
</dbReference>
<evidence type="ECO:0000256" key="6">
    <source>
        <dbReference type="ARBA" id="ARBA00023136"/>
    </source>
</evidence>
<feature type="transmembrane region" description="Helical" evidence="8">
    <location>
        <begin position="237"/>
        <end position="257"/>
    </location>
</feature>
<feature type="transmembrane region" description="Helical" evidence="8">
    <location>
        <begin position="366"/>
        <end position="387"/>
    </location>
</feature>
<dbReference type="Pfam" id="PF00654">
    <property type="entry name" value="Voltage_CLC"/>
    <property type="match status" value="1"/>
</dbReference>
<dbReference type="Gene3D" id="3.30.70.1450">
    <property type="entry name" value="Regulator of K+ conductance, C-terminal domain"/>
    <property type="match status" value="1"/>
</dbReference>
<reference evidence="10" key="1">
    <citation type="submission" date="2024-05" db="EMBL/GenBank/DDBJ databases">
        <title>Isolation and characterization of Sporomusa carbonis sp. nov., a carboxydotrophic hydrogenogen in the genus of Sporomusa isolated from a charcoal burning pile.</title>
        <authorList>
            <person name="Boeer T."/>
            <person name="Rosenbaum F."/>
            <person name="Eysell L."/>
            <person name="Mueller V."/>
            <person name="Daniel R."/>
            <person name="Poehlein A."/>
        </authorList>
    </citation>
    <scope>NUCLEOTIDE SEQUENCE [LARGE SCALE GENOMIC DNA]</scope>
    <source>
        <strain evidence="10">DSM 3132</strain>
    </source>
</reference>
<evidence type="ECO:0000256" key="1">
    <source>
        <dbReference type="ARBA" id="ARBA00004141"/>
    </source>
</evidence>
<feature type="transmembrane region" description="Helical" evidence="8">
    <location>
        <begin position="21"/>
        <end position="45"/>
    </location>
</feature>
<proteinExistence type="predicted"/>
<dbReference type="InterPro" id="IPR006037">
    <property type="entry name" value="RCK_C"/>
</dbReference>
<feature type="transmembrane region" description="Helical" evidence="8">
    <location>
        <begin position="162"/>
        <end position="185"/>
    </location>
</feature>
<evidence type="ECO:0000256" key="8">
    <source>
        <dbReference type="SAM" id="Phobius"/>
    </source>
</evidence>
<dbReference type="SUPFAM" id="SSF116726">
    <property type="entry name" value="TrkA C-terminal domain-like"/>
    <property type="match status" value="1"/>
</dbReference>
<evidence type="ECO:0000259" key="9">
    <source>
        <dbReference type="PROSITE" id="PS51202"/>
    </source>
</evidence>
<dbReference type="NCBIfam" id="NF003640">
    <property type="entry name" value="PRK05277.1"/>
    <property type="match status" value="1"/>
</dbReference>
<evidence type="ECO:0000256" key="2">
    <source>
        <dbReference type="ARBA" id="ARBA00022448"/>
    </source>
</evidence>
<dbReference type="Gene3D" id="1.10.3080.10">
    <property type="entry name" value="Clc chloride channel"/>
    <property type="match status" value="1"/>
</dbReference>
<feature type="transmembrane region" description="Helical" evidence="8">
    <location>
        <begin position="309"/>
        <end position="330"/>
    </location>
</feature>
<feature type="transmembrane region" description="Helical" evidence="8">
    <location>
        <begin position="197"/>
        <end position="217"/>
    </location>
</feature>
<evidence type="ECO:0000256" key="5">
    <source>
        <dbReference type="ARBA" id="ARBA00023065"/>
    </source>
</evidence>
<feature type="transmembrane region" description="Helical" evidence="8">
    <location>
        <begin position="65"/>
        <end position="85"/>
    </location>
</feature>
<feature type="transmembrane region" description="Helical" evidence="8">
    <location>
        <begin position="111"/>
        <end position="132"/>
    </location>
</feature>
<comment type="subcellular location">
    <subcellularLocation>
        <location evidence="1">Membrane</location>
        <topology evidence="1">Multi-pass membrane protein</topology>
    </subcellularLocation>
</comment>
<dbReference type="CDD" id="cd01031">
    <property type="entry name" value="EriC"/>
    <property type="match status" value="1"/>
</dbReference>
<name>A0ABZ3IZY6_SPOA4</name>
<evidence type="ECO:0000256" key="4">
    <source>
        <dbReference type="ARBA" id="ARBA00022989"/>
    </source>
</evidence>
<keyword evidence="11" id="KW-1185">Reference proteome</keyword>
<evidence type="ECO:0000313" key="11">
    <source>
        <dbReference type="Proteomes" id="UP000216052"/>
    </source>
</evidence>
<dbReference type="PANTHER" id="PTHR45711">
    <property type="entry name" value="CHLORIDE CHANNEL PROTEIN"/>
    <property type="match status" value="1"/>
</dbReference>
<evidence type="ECO:0000256" key="3">
    <source>
        <dbReference type="ARBA" id="ARBA00022692"/>
    </source>
</evidence>
<feature type="transmembrane region" description="Helical" evidence="8">
    <location>
        <begin position="269"/>
        <end position="289"/>
    </location>
</feature>
<evidence type="ECO:0000313" key="10">
    <source>
        <dbReference type="EMBL" id="XFO71380.1"/>
    </source>
</evidence>
<dbReference type="SUPFAM" id="SSF81340">
    <property type="entry name" value="Clc chloride channel"/>
    <property type="match status" value="1"/>
</dbReference>
<feature type="domain" description="RCK C-terminal" evidence="9">
    <location>
        <begin position="439"/>
        <end position="520"/>
    </location>
</feature>
<keyword evidence="2" id="KW-0813">Transport</keyword>
<keyword evidence="7" id="KW-0868">Chloride</keyword>
<accession>A0ABZ3IZY6</accession>
<evidence type="ECO:0000256" key="7">
    <source>
        <dbReference type="ARBA" id="ARBA00023214"/>
    </source>
</evidence>
<dbReference type="InterPro" id="IPR036721">
    <property type="entry name" value="RCK_C_sf"/>
</dbReference>
<keyword evidence="5" id="KW-0406">Ion transport</keyword>
<dbReference type="PANTHER" id="PTHR45711:SF6">
    <property type="entry name" value="CHLORIDE CHANNEL PROTEIN"/>
    <property type="match status" value="1"/>
</dbReference>
<keyword evidence="4 8" id="KW-1133">Transmembrane helix</keyword>
<gene>
    <name evidence="10" type="primary">clcA</name>
    <name evidence="10" type="ORF">SPACI_013950</name>
</gene>
<sequence>MRPQQISKVYFSLTHWRDFKLKLFAEGIIIGFFVGVIIVLFRYLLEQAEGLRNAVYHYLQAGNSPIIVLLFLGLLCIAYALNWIVTFEPMSAGSGIPQVKGKILGLMEMNWLRVLISKFIGGVLAIGAGLSLGREGPSIQLGATIGQGLSQLFNRTKLEERYLVTSGASAGLAAAFNAPLAGVVFSLEELHKNFSPTVLMSAVAAALTAAVVTQHFFGVNPVFNFNGLPIFPISYYGYIILLGIVIGLLGVAFNRVLIKTLNTYEKQKLLSGMGKAALPLVTAGIIGFILPDVLGGGNNLVNELSAKSFSITILCILLAAKFFFTMLSYGSGVPGGIFLPMLVIGALAGSVFSHIVIQIGNLDSCYSTNIIVLSMAAYFSAVVKAPITGSILIMEMTGSFNHILSLIVVSMTSYFVADIFKIKPIYEELLERSLSKQGKVQVNMTSKKRVIVELAICIGSKLEGREIKNIDWPPQCLLISIKRGDSELVPKGDTRIQVGDYLYILANVDQEKQIHDLAKESI</sequence>
<dbReference type="EMBL" id="CP155571">
    <property type="protein sequence ID" value="XFO71380.1"/>
    <property type="molecule type" value="Genomic_DNA"/>
</dbReference>